<comment type="caution">
    <text evidence="2">The sequence shown here is derived from an EMBL/GenBank/DDBJ whole genome shotgun (WGS) entry which is preliminary data.</text>
</comment>
<dbReference type="InterPro" id="IPR012337">
    <property type="entry name" value="RNaseH-like_sf"/>
</dbReference>
<dbReference type="GO" id="GO:0004803">
    <property type="term" value="F:transposase activity"/>
    <property type="evidence" value="ECO:0007669"/>
    <property type="project" value="InterPro"/>
</dbReference>
<proteinExistence type="predicted"/>
<accession>A0A1S8CZ05</accession>
<dbReference type="Proteomes" id="UP000054844">
    <property type="component" value="Unassembled WGS sequence"/>
</dbReference>
<dbReference type="NCBIfam" id="NF033591">
    <property type="entry name" value="transpos_IS4_2"/>
    <property type="match status" value="1"/>
</dbReference>
<feature type="domain" description="Transposase IS4-like" evidence="1">
    <location>
        <begin position="55"/>
        <end position="217"/>
    </location>
</feature>
<keyword evidence="3" id="KW-1185">Reference proteome</keyword>
<dbReference type="Gene3D" id="3.90.350.10">
    <property type="entry name" value="Transposase Inhibitor Protein From Tn5, Chain A, domain 1"/>
    <property type="match status" value="1"/>
</dbReference>
<dbReference type="InterPro" id="IPR002559">
    <property type="entry name" value="Transposase_11"/>
</dbReference>
<dbReference type="STRING" id="207340.APZ41_021320"/>
<protein>
    <recommendedName>
        <fullName evidence="1">Transposase IS4-like domain-containing protein</fullName>
    </recommendedName>
</protein>
<evidence type="ECO:0000313" key="3">
    <source>
        <dbReference type="Proteomes" id="UP000054844"/>
    </source>
</evidence>
<dbReference type="Pfam" id="PF01609">
    <property type="entry name" value="DDE_Tnp_1"/>
    <property type="match status" value="1"/>
</dbReference>
<dbReference type="EMBL" id="LLWF02000174">
    <property type="protein sequence ID" value="ONH81171.1"/>
    <property type="molecule type" value="Genomic_DNA"/>
</dbReference>
<dbReference type="GO" id="GO:0003677">
    <property type="term" value="F:DNA binding"/>
    <property type="evidence" value="ECO:0007669"/>
    <property type="project" value="InterPro"/>
</dbReference>
<gene>
    <name evidence="2" type="ORF">APZ41_021320</name>
</gene>
<sequence>MNLRAPFTLCLDRTSWKVGAKDINLLVPAIAARRVRIPILWSVLAAGCSSTTDRKDLMTRYLAIFGAGSIDTLLADREFVGNHWFEFLLGNDIPFAIRVKENLDVVLDDGRKAALASLTRRKRTRLQLAGHRGHFAGMSAAYARTMAFVAKRREDGAMIVIATNREPKAALSIYRKRWQIECLFSDTKTRGFNMEDTRITRPAKLHLLVAMVTLALAWAHACASRSKGRTNIETAGHGYRRKSWFRTGFDILRHWILTQPGAAQDLWQHIWAQAKYRSFRTSVV</sequence>
<name>A0A1S8CZ05_9PROT</name>
<dbReference type="AlphaFoldDB" id="A0A1S8CZ05"/>
<dbReference type="GO" id="GO:0006313">
    <property type="term" value="P:DNA transposition"/>
    <property type="evidence" value="ECO:0007669"/>
    <property type="project" value="InterPro"/>
</dbReference>
<organism evidence="2 3">
    <name type="scientific">Roseomonas mucosa</name>
    <dbReference type="NCBI Taxonomy" id="207340"/>
    <lineage>
        <taxon>Bacteria</taxon>
        <taxon>Pseudomonadati</taxon>
        <taxon>Pseudomonadota</taxon>
        <taxon>Alphaproteobacteria</taxon>
        <taxon>Acetobacterales</taxon>
        <taxon>Roseomonadaceae</taxon>
        <taxon>Roseomonas</taxon>
    </lineage>
</organism>
<dbReference type="InterPro" id="IPR047658">
    <property type="entry name" value="IS4-like_transpos"/>
</dbReference>
<dbReference type="SUPFAM" id="SSF53098">
    <property type="entry name" value="Ribonuclease H-like"/>
    <property type="match status" value="1"/>
</dbReference>
<evidence type="ECO:0000313" key="2">
    <source>
        <dbReference type="EMBL" id="ONH81171.1"/>
    </source>
</evidence>
<reference evidence="2" key="1">
    <citation type="submission" date="2016-12" db="EMBL/GenBank/DDBJ databases">
        <title>Draft genome sequence of Roseomonas mucosa strain AU37, isolated from a peripheral intravenous catheter.</title>
        <authorList>
            <person name="Choudhury M.A."/>
            <person name="Sidjabat H.E."/>
            <person name="Wailan A.M."/>
            <person name="Zhang L."/>
            <person name="Marsh N.M."/>
            <person name="Rickard C.M."/>
            <person name="Davies M."/>
            <person name="Mcmillan D.J."/>
        </authorList>
    </citation>
    <scope>NUCLEOTIDE SEQUENCE [LARGE SCALE GENOMIC DNA]</scope>
    <source>
        <strain evidence="2">AU37</strain>
    </source>
</reference>
<evidence type="ECO:0000259" key="1">
    <source>
        <dbReference type="Pfam" id="PF01609"/>
    </source>
</evidence>